<evidence type="ECO:0000313" key="2">
    <source>
        <dbReference type="EMBL" id="CEL10201.1"/>
    </source>
</evidence>
<dbReference type="OrthoDB" id="10411178at2759"/>
<dbReference type="EMBL" id="CDMC01000017">
    <property type="protein sequence ID" value="CEL10201.1"/>
    <property type="molecule type" value="Genomic_DNA"/>
</dbReference>
<dbReference type="OMA" id="CNEIQAN"/>
<evidence type="ECO:0000256" key="1">
    <source>
        <dbReference type="SAM" id="SignalP"/>
    </source>
</evidence>
<feature type="signal peptide" evidence="1">
    <location>
        <begin position="1"/>
        <end position="26"/>
    </location>
</feature>
<keyword evidence="1" id="KW-0732">Signal</keyword>
<keyword evidence="3" id="KW-1185">Reference proteome</keyword>
<dbReference type="AlphaFoldDB" id="A0A0U5CHI4"/>
<reference evidence="3" key="1">
    <citation type="journal article" date="2016" name="Genome Announc.">
        <title>Draft genome sequences of fungus Aspergillus calidoustus.</title>
        <authorList>
            <person name="Horn F."/>
            <person name="Linde J."/>
            <person name="Mattern D.J."/>
            <person name="Walther G."/>
            <person name="Guthke R."/>
            <person name="Scherlach K."/>
            <person name="Martin K."/>
            <person name="Brakhage A.A."/>
            <person name="Petzke L."/>
            <person name="Valiante V."/>
        </authorList>
    </citation>
    <scope>NUCLEOTIDE SEQUENCE [LARGE SCALE GENOMIC DNA]</scope>
    <source>
        <strain evidence="3">SF006504</strain>
    </source>
</reference>
<dbReference type="Pfam" id="PF06013">
    <property type="entry name" value="WXG100"/>
    <property type="match status" value="1"/>
</dbReference>
<name>A0A0U5CHI4_ASPCI</name>
<dbReference type="SUPFAM" id="SSF140453">
    <property type="entry name" value="EsxAB dimer-like"/>
    <property type="match status" value="1"/>
</dbReference>
<protein>
    <submittedName>
        <fullName evidence="2">Uncharacterized protein</fullName>
    </submittedName>
</protein>
<proteinExistence type="predicted"/>
<evidence type="ECO:0000313" key="3">
    <source>
        <dbReference type="Proteomes" id="UP000054771"/>
    </source>
</evidence>
<dbReference type="InterPro" id="IPR036689">
    <property type="entry name" value="ESAT-6-like_sf"/>
</dbReference>
<organism evidence="2 3">
    <name type="scientific">Aspergillus calidoustus</name>
    <dbReference type="NCBI Taxonomy" id="454130"/>
    <lineage>
        <taxon>Eukaryota</taxon>
        <taxon>Fungi</taxon>
        <taxon>Dikarya</taxon>
        <taxon>Ascomycota</taxon>
        <taxon>Pezizomycotina</taxon>
        <taxon>Eurotiomycetes</taxon>
        <taxon>Eurotiomycetidae</taxon>
        <taxon>Eurotiales</taxon>
        <taxon>Aspergillaceae</taxon>
        <taxon>Aspergillus</taxon>
        <taxon>Aspergillus subgen. Nidulantes</taxon>
    </lineage>
</organism>
<dbReference type="InterPro" id="IPR010310">
    <property type="entry name" value="T7SS_ESAT-6-like"/>
</dbReference>
<dbReference type="Proteomes" id="UP000054771">
    <property type="component" value="Unassembled WGS sequence"/>
</dbReference>
<gene>
    <name evidence="2" type="ORF">ASPCAL13325</name>
</gene>
<sequence length="125" mass="13011">MQFSKIFTTAFLAVAATAAPAPQTYSVDFGAIQAFSQHLQAICNEIQANVASASGEFNNFIAGFQGSASQSFQQLWGQVEAGNGQIQQACASIVSGLNSATETYDQAESENAAAFADIVASFGKN</sequence>
<accession>A0A0U5CHI4</accession>
<feature type="chain" id="PRO_5006855696" evidence="1">
    <location>
        <begin position="27"/>
        <end position="125"/>
    </location>
</feature>
<dbReference type="Gene3D" id="1.10.287.1060">
    <property type="entry name" value="ESAT-6-like"/>
    <property type="match status" value="1"/>
</dbReference>